<comment type="caution">
    <text evidence="1">The sequence shown here is derived from an EMBL/GenBank/DDBJ whole genome shotgun (WGS) entry which is preliminary data.</text>
</comment>
<dbReference type="Proteomes" id="UP000812440">
    <property type="component" value="Chromosome 6"/>
</dbReference>
<dbReference type="EMBL" id="JAACNH010000005">
    <property type="protein sequence ID" value="KAG8443538.1"/>
    <property type="molecule type" value="Genomic_DNA"/>
</dbReference>
<dbReference type="AlphaFoldDB" id="A0A8T2JIP3"/>
<evidence type="ECO:0000313" key="1">
    <source>
        <dbReference type="EMBL" id="KAG8443538.1"/>
    </source>
</evidence>
<organism evidence="1 2">
    <name type="scientific">Hymenochirus boettgeri</name>
    <name type="common">Congo dwarf clawed frog</name>
    <dbReference type="NCBI Taxonomy" id="247094"/>
    <lineage>
        <taxon>Eukaryota</taxon>
        <taxon>Metazoa</taxon>
        <taxon>Chordata</taxon>
        <taxon>Craniata</taxon>
        <taxon>Vertebrata</taxon>
        <taxon>Euteleostomi</taxon>
        <taxon>Amphibia</taxon>
        <taxon>Batrachia</taxon>
        <taxon>Anura</taxon>
        <taxon>Pipoidea</taxon>
        <taxon>Pipidae</taxon>
        <taxon>Pipinae</taxon>
        <taxon>Hymenochirus</taxon>
    </lineage>
</organism>
<reference evidence="1" key="1">
    <citation type="thesis" date="2020" institute="ProQuest LLC" country="789 East Eisenhower Parkway, Ann Arbor, MI, USA">
        <title>Comparative Genomics and Chromosome Evolution.</title>
        <authorList>
            <person name="Mudd A.B."/>
        </authorList>
    </citation>
    <scope>NUCLEOTIDE SEQUENCE</scope>
    <source>
        <strain evidence="1">Female2</strain>
        <tissue evidence="1">Blood</tissue>
    </source>
</reference>
<gene>
    <name evidence="1" type="ORF">GDO86_012081</name>
</gene>
<evidence type="ECO:0000313" key="2">
    <source>
        <dbReference type="Proteomes" id="UP000812440"/>
    </source>
</evidence>
<name>A0A8T2JIP3_9PIPI</name>
<accession>A0A8T2JIP3</accession>
<proteinExistence type="predicted"/>
<keyword evidence="2" id="KW-1185">Reference proteome</keyword>
<protein>
    <submittedName>
        <fullName evidence="1">Uncharacterized protein</fullName>
    </submittedName>
</protein>
<sequence length="87" mass="9974">MLANRLCPFKGEKKYFPLALLYHVDWTISSLFLGMILMSEPLPECKVILVNIRWQFKGQGPGYRILLQAGKVIVANDRLYTNVPSTF</sequence>